<sequence length="312" mass="34597">MSIEHMKLDFLKNPPPVAEPNFWEYTPGFRLAWNEYGDPSGKPVFYYHGWPSSRLQARLAHHLAREKGLRIISMDRPGMGKSSLVRDRRLKDWPELMAKFADHLEIEKFGQLAISGGGPYALSCAAAIPEKLSGTSVLAGMVPIPLTDGGRDGLHPLYRMMIPLRKSPAPLFTGLFRAVSLTCKLQPDRYPMSLFLQSLAREDREIMLHGQEIWSVITKSFTEGVCGPSGGRGIITDAEIYLTDPCISPEDIVHPIHYWHGGDDKNIPVAYIHGLAARMPAAELTIVPELGHFSLAVHRADAALDHLAECSV</sequence>
<dbReference type="InterPro" id="IPR050471">
    <property type="entry name" value="AB_hydrolase"/>
</dbReference>
<dbReference type="RefSeq" id="WP_386817754.1">
    <property type="nucleotide sequence ID" value="NZ_JBHUIT010000001.1"/>
</dbReference>
<dbReference type="Pfam" id="PF00561">
    <property type="entry name" value="Abhydrolase_1"/>
    <property type="match status" value="1"/>
</dbReference>
<proteinExistence type="predicted"/>
<keyword evidence="3" id="KW-1185">Reference proteome</keyword>
<evidence type="ECO:0000313" key="2">
    <source>
        <dbReference type="EMBL" id="MFD2255092.1"/>
    </source>
</evidence>
<name>A0ABW5D209_9BACT</name>
<dbReference type="InterPro" id="IPR000073">
    <property type="entry name" value="AB_hydrolase_1"/>
</dbReference>
<evidence type="ECO:0000259" key="1">
    <source>
        <dbReference type="Pfam" id="PF00561"/>
    </source>
</evidence>
<protein>
    <submittedName>
        <fullName evidence="2">Alpha/beta fold hydrolase</fullName>
    </submittedName>
</protein>
<evidence type="ECO:0000313" key="3">
    <source>
        <dbReference type="Proteomes" id="UP001597375"/>
    </source>
</evidence>
<keyword evidence="2" id="KW-0378">Hydrolase</keyword>
<comment type="caution">
    <text evidence="2">The sequence shown here is derived from an EMBL/GenBank/DDBJ whole genome shotgun (WGS) entry which is preliminary data.</text>
</comment>
<accession>A0ABW5D209</accession>
<gene>
    <name evidence="2" type="ORF">ACFSSA_00250</name>
</gene>
<dbReference type="PANTHER" id="PTHR43433">
    <property type="entry name" value="HYDROLASE, ALPHA/BETA FOLD FAMILY PROTEIN"/>
    <property type="match status" value="1"/>
</dbReference>
<dbReference type="GO" id="GO:0016787">
    <property type="term" value="F:hydrolase activity"/>
    <property type="evidence" value="ECO:0007669"/>
    <property type="project" value="UniProtKB-KW"/>
</dbReference>
<reference evidence="3" key="1">
    <citation type="journal article" date="2019" name="Int. J. Syst. Evol. Microbiol.">
        <title>The Global Catalogue of Microorganisms (GCM) 10K type strain sequencing project: providing services to taxonomists for standard genome sequencing and annotation.</title>
        <authorList>
            <consortium name="The Broad Institute Genomics Platform"/>
            <consortium name="The Broad Institute Genome Sequencing Center for Infectious Disease"/>
            <person name="Wu L."/>
            <person name="Ma J."/>
        </authorList>
    </citation>
    <scope>NUCLEOTIDE SEQUENCE [LARGE SCALE GENOMIC DNA]</scope>
    <source>
        <strain evidence="3">CGMCC 4.7106</strain>
    </source>
</reference>
<dbReference type="InterPro" id="IPR029058">
    <property type="entry name" value="AB_hydrolase_fold"/>
</dbReference>
<dbReference type="SUPFAM" id="SSF53474">
    <property type="entry name" value="alpha/beta-Hydrolases"/>
    <property type="match status" value="1"/>
</dbReference>
<feature type="domain" description="AB hydrolase-1" evidence="1">
    <location>
        <begin position="43"/>
        <end position="295"/>
    </location>
</feature>
<dbReference type="Gene3D" id="3.40.50.1820">
    <property type="entry name" value="alpha/beta hydrolase"/>
    <property type="match status" value="1"/>
</dbReference>
<dbReference type="Proteomes" id="UP001597375">
    <property type="component" value="Unassembled WGS sequence"/>
</dbReference>
<dbReference type="EMBL" id="JBHUIT010000001">
    <property type="protein sequence ID" value="MFD2255092.1"/>
    <property type="molecule type" value="Genomic_DNA"/>
</dbReference>
<dbReference type="PANTHER" id="PTHR43433:SF10">
    <property type="entry name" value="AB HYDROLASE-1 DOMAIN-CONTAINING PROTEIN"/>
    <property type="match status" value="1"/>
</dbReference>
<organism evidence="2 3">
    <name type="scientific">Luteolibacter algae</name>
    <dbReference type="NCBI Taxonomy" id="454151"/>
    <lineage>
        <taxon>Bacteria</taxon>
        <taxon>Pseudomonadati</taxon>
        <taxon>Verrucomicrobiota</taxon>
        <taxon>Verrucomicrobiia</taxon>
        <taxon>Verrucomicrobiales</taxon>
        <taxon>Verrucomicrobiaceae</taxon>
        <taxon>Luteolibacter</taxon>
    </lineage>
</organism>